<organism evidence="1">
    <name type="scientific">marine sediment metagenome</name>
    <dbReference type="NCBI Taxonomy" id="412755"/>
    <lineage>
        <taxon>unclassified sequences</taxon>
        <taxon>metagenomes</taxon>
        <taxon>ecological metagenomes</taxon>
    </lineage>
</organism>
<name>X0SJF4_9ZZZZ</name>
<sequence>ITRARFQLVMIGNKKFFYNQKISPTLRELAKIQDDILIN</sequence>
<gene>
    <name evidence="1" type="ORF">S01H1_13456</name>
</gene>
<feature type="non-terminal residue" evidence="1">
    <location>
        <position position="1"/>
    </location>
</feature>
<accession>X0SJF4</accession>
<protein>
    <submittedName>
        <fullName evidence="1">Uncharacterized protein</fullName>
    </submittedName>
</protein>
<dbReference type="AlphaFoldDB" id="X0SJF4"/>
<reference evidence="1" key="1">
    <citation type="journal article" date="2014" name="Front. Microbiol.">
        <title>High frequency of phylogenetically diverse reductive dehalogenase-homologous genes in deep subseafloor sedimentary metagenomes.</title>
        <authorList>
            <person name="Kawai M."/>
            <person name="Futagami T."/>
            <person name="Toyoda A."/>
            <person name="Takaki Y."/>
            <person name="Nishi S."/>
            <person name="Hori S."/>
            <person name="Arai W."/>
            <person name="Tsubouchi T."/>
            <person name="Morono Y."/>
            <person name="Uchiyama I."/>
            <person name="Ito T."/>
            <person name="Fujiyama A."/>
            <person name="Inagaki F."/>
            <person name="Takami H."/>
        </authorList>
    </citation>
    <scope>NUCLEOTIDE SEQUENCE</scope>
    <source>
        <strain evidence="1">Expedition CK06-06</strain>
    </source>
</reference>
<comment type="caution">
    <text evidence="1">The sequence shown here is derived from an EMBL/GenBank/DDBJ whole genome shotgun (WGS) entry which is preliminary data.</text>
</comment>
<dbReference type="EMBL" id="BARS01006944">
    <property type="protein sequence ID" value="GAF75992.1"/>
    <property type="molecule type" value="Genomic_DNA"/>
</dbReference>
<proteinExistence type="predicted"/>
<evidence type="ECO:0000313" key="1">
    <source>
        <dbReference type="EMBL" id="GAF75992.1"/>
    </source>
</evidence>